<protein>
    <recommendedName>
        <fullName evidence="10">AP-2 complex subunit alpha</fullName>
    </recommendedName>
    <alternativeName>
        <fullName evidence="11">Alpha-adaptin</fullName>
    </alternativeName>
</protein>
<dbReference type="SUPFAM" id="SSF50729">
    <property type="entry name" value="PH domain-like"/>
    <property type="match status" value="1"/>
</dbReference>
<keyword evidence="5" id="KW-0254">Endocytosis</keyword>
<evidence type="ECO:0000256" key="5">
    <source>
        <dbReference type="ARBA" id="ARBA00022583"/>
    </source>
</evidence>
<proteinExistence type="predicted"/>
<feature type="region of interest" description="Disordered" evidence="13">
    <location>
        <begin position="3410"/>
        <end position="3436"/>
    </location>
</feature>
<evidence type="ECO:0000313" key="16">
    <source>
        <dbReference type="Proteomes" id="UP001353858"/>
    </source>
</evidence>
<dbReference type="InterPro" id="IPR040392">
    <property type="entry name" value="PKHA4-7_PH"/>
</dbReference>
<dbReference type="Proteomes" id="UP001353858">
    <property type="component" value="Unassembled WGS sequence"/>
</dbReference>
<dbReference type="FunFam" id="1.25.10.10:FF:000020">
    <property type="entry name" value="AP-2 complex subunit alpha"/>
    <property type="match status" value="1"/>
</dbReference>
<organism evidence="15 16">
    <name type="scientific">Aquatica leii</name>
    <dbReference type="NCBI Taxonomy" id="1421715"/>
    <lineage>
        <taxon>Eukaryota</taxon>
        <taxon>Metazoa</taxon>
        <taxon>Ecdysozoa</taxon>
        <taxon>Arthropoda</taxon>
        <taxon>Hexapoda</taxon>
        <taxon>Insecta</taxon>
        <taxon>Pterygota</taxon>
        <taxon>Neoptera</taxon>
        <taxon>Endopterygota</taxon>
        <taxon>Coleoptera</taxon>
        <taxon>Polyphaga</taxon>
        <taxon>Elateriformia</taxon>
        <taxon>Elateroidea</taxon>
        <taxon>Lampyridae</taxon>
        <taxon>Luciolinae</taxon>
        <taxon>Aquatica</taxon>
    </lineage>
</organism>
<feature type="compositionally biased region" description="Low complexity" evidence="13">
    <location>
        <begin position="1000"/>
        <end position="1022"/>
    </location>
</feature>
<dbReference type="PANTHER" id="PTHR22780">
    <property type="entry name" value="ADAPTIN, ALPHA/GAMMA/EPSILON"/>
    <property type="match status" value="1"/>
</dbReference>
<feature type="compositionally biased region" description="Polar residues" evidence="13">
    <location>
        <begin position="1264"/>
        <end position="1273"/>
    </location>
</feature>
<feature type="region of interest" description="Disordered" evidence="13">
    <location>
        <begin position="2092"/>
        <end position="2112"/>
    </location>
</feature>
<dbReference type="GO" id="GO:0030122">
    <property type="term" value="C:AP-2 adaptor complex"/>
    <property type="evidence" value="ECO:0007669"/>
    <property type="project" value="UniProtKB-ARBA"/>
</dbReference>
<evidence type="ECO:0000256" key="12">
    <source>
        <dbReference type="SAM" id="Coils"/>
    </source>
</evidence>
<reference evidence="16" key="1">
    <citation type="submission" date="2023-01" db="EMBL/GenBank/DDBJ databases">
        <title>Key to firefly adult light organ development and bioluminescence: homeobox transcription factors regulate luciferase expression and transportation to peroxisome.</title>
        <authorList>
            <person name="Fu X."/>
        </authorList>
    </citation>
    <scope>NUCLEOTIDE SEQUENCE [LARGE SCALE GENOMIC DNA]</scope>
</reference>
<dbReference type="Pfam" id="PF00169">
    <property type="entry name" value="PH"/>
    <property type="match status" value="1"/>
</dbReference>
<dbReference type="Gene3D" id="3.30.310.10">
    <property type="entry name" value="TATA-Binding Protein"/>
    <property type="match status" value="1"/>
</dbReference>
<dbReference type="Gene3D" id="2.60.40.1230">
    <property type="match status" value="1"/>
</dbReference>
<dbReference type="Gene3D" id="1.25.10.10">
    <property type="entry name" value="Leucine-rich Repeat Variant"/>
    <property type="match status" value="1"/>
</dbReference>
<feature type="region of interest" description="Disordered" evidence="13">
    <location>
        <begin position="1727"/>
        <end position="1758"/>
    </location>
</feature>
<feature type="region of interest" description="Disordered" evidence="13">
    <location>
        <begin position="2511"/>
        <end position="2533"/>
    </location>
</feature>
<comment type="subunit">
    <text evidence="9">Adaptor protein complex 2 (AP-2) is a heterotetramer composed of two large adaptins (alpha-type and beta-type subunits), a medium adaptin (mu-type subunit AP50) and a small adaptin (sigma-type subunit AP17).</text>
</comment>
<sequence length="3474" mass="394480">MPAVRGDGMRGLAVFISDIRNCKSKEAEIKRINKELANIRSKFKGDKTLDGYQKKKYVCKLLFIFLLGHDIDFGHMEAVNLLSSNKYSEKQIGYLFISVLVNTNSELIKLIIQSIKNDLASRNPIHVNLALQCIANIGSREMAEAFGNEIPKLLVSGDTMDVVKQSAALCLLRLFRTCPEIIPGGEWTSRIIHLLNDQHMGVVTAATSLIDALVKKNPEEYKGCVSLAVSRLSRIVTASYTDLQDYTYYFVPAPWLSVKLLRLLQNYTPPAEDPGVRGRLNECLETILNKAQEPPKSKKVQHSNAKNAILFEAISLIIHNDSEANLLVRACNQLGQFLSNRETNLRYLALESMCHLATSEFSHEAVKKHQEVVILSMKMEKDVSVRQQAVDLLYAMCDKTNAEEIVQEMLNYLETADYSIREEMVLKVAILAEKYATDYTWYVDVILNLIRIAGDYVSEEVWYRVIQIVINRDEVQGYAAKTVFEALQAPACHENMVKVGGYILGEFGNLIAGDQRSSPQVQFQLLHSKYHLCSPMTRALLLSTYIKFINLFPEIRSQVQEVFRQHSNLRSADAELQQRASEYLQLSIIASPDVLATVLEEMPSFPERESSILAVLKKKKPGRVPENEVKDGKSPTPVTNHTNEVNNTSSVSGDLLGLSTPPTSQPSSSNTGVLLDVLGDVYNSKTIANSTNNTQQNLYNPKKFVCKNNGVLFENDLIQIGVKSEFRQNLGRLGLFYGNKTTFPLQSFVPTLLWSDEQAAKMSIQMKPVEPLLEAGAQIQQLINAECIDDYTDSPSMVISFIYNNIPQKITIKLPLTINKFFEPTEMNGESFFARWKNLGSSNQQRSQKIFEASGPMDLQATRTKLMGFGMQLLDGIDPNPDNFVCAGIVHMRSQQVGCLLRLEPNTNAQMYRLTVRSSKESVSVECRCFWDQWHLTRCYEIRLDPISMENKKGTFVNTRNHSTTEAIVNEAIPKHVHQHNTPPQHLRLLQYGLKIPNHQHSQLSHQHQPSSIGSHQHQPTSIHHHHRPQSPYQSRESIVPNIYQNQIFHHQQYQYQQTQENQQNHFHYQTNQSPLVHSQNHHQLHLENSQVWVPHQPSGHYHPQHQQSQPQKLEQQTSQESSPTSPPLKSKDNERKKSTNNQNARFPTVKRPSEAPVAIQGWLHKQGSDGLMLWKKRWFVLSEFCLFYYKGPDEEKILGSILLPSYKVSICGQDDRVNRKYAFKCEHVNMRTYVLAAESQELMMQWVRVLNLASLLQNSNCSDPDMQCQSSTPNPPVETLSVKTQVSNSRNTPTHMHTSSNATDLSSPSQQELSQFSQPLYANAPPKPRRLTDGYVSPSSEVLDRFSNDPKYVTLQQAQQYNLQPMYVPLTSKSPINIYSNPQLHPEYICRPIQHQINNKHLHIPDHQSAIVRDNHNVERRTPDTYGRSKLSQSKGIYPSDYEDIYSDQTMYKRPLSPMAYNHTNKLNSVSAMKPYTPIAIHDSKGNLPFVSKQQIQHKVPNTIPRPHSADFLEYEIKHENPNVIRKTRPKSSLDINRHINDNYFYSEERYAEKMRKSTQYLPKMSKLSGRGEHSTDQQKWNHTINKSDSENTLPFTRPSSRPLNFNELNQEFCQRDLQPVRSRSVLSDGSLSKEVDMESHSTMPSHFEKEIISPAFINRQEAYSHSEDIRRLRECEQFTRSASARLTQNNGQIEEKILNREGERKREESMKRLLEWKQRMLQSPLNRKVNQGVNKNSKHPPYYRTNENGYPTSMSDMYSESKDCITAMPQYNSYSSDDEEIEDGSKENVQTQAGRTTDTYSSISQPHISALKDTTTVFNSSLKNNSHNIVHKCTGPCSDTDERDSDLKSTTSKENELQQPLTVGIRNATHKALVAHLGDCSDDLEKQVNTTEISTNGALVKRILAEFEQKEDCRRTDINTDQISTNSEDNYMTMTPKKSVLEPSDTSSILSILMSTDLDENLYVEMTQGSHISILKPSTDGIDGSTNELQAYELVCFGGGGKVEPVYMELNHLDVKKEIASNFKSDLPDILIASQNKSKNDNKSDSSDADDEASKYLDSLDTLYNPRFSLSDSFRPASYYLGASRTMPELQDSSDSELVSPPPIPTSPPPMDELDNMDESLNTSITSQEIKEDFLRNKGISNKEIGGNDSDVELRTRVSRTSDYERLLKRRPVSEEFYCEFRSSIDNSNSAIDLDNYLQNLEISDVFMSDSYNSSVKDDKNLSVNHDYENMYVSSLPPKATQHSSSIEAMSPITMHSHSRDNSRDTASSQITSSSRRSTFSPNDFILRGRPNSSTSILDEGNEYTSGSSRRLTPIVCPESSTNASDISANTFYFFESKSKQLGLNSFSTQSAPYYYSDLSINTSRTDSSSSILTLNNQRSAMSGSKRDITHIINPIRCNNRIGKSTLPQSLFATRCKLAAEARSASVDFLNIADKCGNIDKKNIYESDTLKRLKIADSSISLQDKSEVRNVYPGGRADKFSGNDLNVRRSYSLEGLLENVLNENIVAPREFRDTQQQETSGTNENQDTNQAVEGSHLWEEDSIWHEQLRSASQRHTRSLDDLESIREFEKKPKKHTRGITRLVTYVNDNMFNMPIQDKHTMELEVKKDESNKNGIFIIDREKLRQWDFLSSAPSDSQSFTQSPIHGCTNTVVDLGAGVSVCESSERNDVRDPASGSISITTRDTFPRTGTGKKVWIPNTRSVQSRSSTNLNSEYLSSQRPHQGCYIPQAPSHHDLSSDTSQSSNSRRVNWKLGDKMNAGELLGRTHEELVLLLIQLRRQSANNCNAIEACYNEIDNIQSRLPKMDASKRLENLQKLEQIKQHLLELEKQYEKGKPLVNLVDNMVKLGSLYRFPKDNNNHPYVRDRLVFNQHIQERRLLAEERRDWNRLSPTQSELQTKVQQLYQLDQLIQEESETLQSLQQDKEEIERTLGGLRHRLIKGFKDPVEVEQARKQQIILENELSRVHSMLAQNSRKLEETVAGNARLEQELLVLKQKLQLSKHQRSSPQISNAGDSLPCVIGTSAMLESDLHRVQQKVGDLQRQRQELSAQVRQLTDRSNSLQQLRLSSIPSHVGQGNKKKMNPLWRETDLDTMKFIDHGESSDSVAQSNSMMPLYINTNIKQNVESDFSTSSFKSNDSTSDDNLNQNAMPQEKPEIKTVRIVKRESERRQRDREKVSTGRWDIVTEEDDLSQGSSVLFRPAPIQKTQSTVALENAANIDCGGVLSRQSSLSHPSLPQVYSDIKTTLNVSSDKISELSPIFKSESAKQIIMEMTTQDTPKHANRRAVPKEKRRHYTAPHNNLIMKSLNQLPTDNKDFDKIDVRRARDDLDMERALRQRIDAPDVVRSTLSNKELKYNESTIDNILGTPNKIIIPERYVPEQLPQLTAEEQQHRLRKVESIKKMLSDTTIISGSSPNLVSEETNAENSTSSGSKTTSKIIEEKKQREHLLQLNQILAKQVMEMSKIVAGTSNPGE</sequence>
<feature type="compositionally biased region" description="Low complexity" evidence="13">
    <location>
        <begin position="2267"/>
        <end position="2283"/>
    </location>
</feature>
<evidence type="ECO:0000256" key="11">
    <source>
        <dbReference type="ARBA" id="ARBA00081914"/>
    </source>
</evidence>
<evidence type="ECO:0000259" key="14">
    <source>
        <dbReference type="PROSITE" id="PS50003"/>
    </source>
</evidence>
<evidence type="ECO:0000256" key="3">
    <source>
        <dbReference type="ARBA" id="ARBA00022448"/>
    </source>
</evidence>
<dbReference type="InterPro" id="IPR002553">
    <property type="entry name" value="Clathrin/coatomer_adapt-like_N"/>
</dbReference>
<dbReference type="SUPFAM" id="SSF49348">
    <property type="entry name" value="Clathrin adaptor appendage domain"/>
    <property type="match status" value="1"/>
</dbReference>
<feature type="compositionally biased region" description="Basic and acidic residues" evidence="13">
    <location>
        <begin position="623"/>
        <end position="633"/>
    </location>
</feature>
<feature type="region of interest" description="Disordered" evidence="13">
    <location>
        <begin position="1776"/>
        <end position="1804"/>
    </location>
</feature>
<keyword evidence="7" id="KW-0472">Membrane</keyword>
<dbReference type="InterPro" id="IPR050840">
    <property type="entry name" value="Adaptor_Complx_Large_Subunit"/>
</dbReference>
<dbReference type="InterPro" id="IPR013041">
    <property type="entry name" value="Clathrin_app_Ig-like_sf"/>
</dbReference>
<feature type="region of interest" description="Disordered" evidence="13">
    <location>
        <begin position="1568"/>
        <end position="1604"/>
    </location>
</feature>
<evidence type="ECO:0000313" key="15">
    <source>
        <dbReference type="EMBL" id="KAK4872154.1"/>
    </source>
</evidence>
<feature type="coiled-coil region" evidence="12">
    <location>
        <begin position="2904"/>
        <end position="2938"/>
    </location>
</feature>
<keyword evidence="8" id="KW-0168">Coated pit</keyword>
<feature type="region of interest" description="Disordered" evidence="13">
    <location>
        <begin position="2256"/>
        <end position="2315"/>
    </location>
</feature>
<feature type="compositionally biased region" description="Polar residues" evidence="13">
    <location>
        <begin position="1727"/>
        <end position="1737"/>
    </location>
</feature>
<dbReference type="InterPro" id="IPR011993">
    <property type="entry name" value="PH-like_dom_sf"/>
</dbReference>
<dbReference type="InterPro" id="IPR008152">
    <property type="entry name" value="Clathrin_a/b/g-adaptin_app_Ig"/>
</dbReference>
<dbReference type="Pfam" id="PF02296">
    <property type="entry name" value="Alpha_adaptin_C"/>
    <property type="match status" value="1"/>
</dbReference>
<dbReference type="Pfam" id="PF25541">
    <property type="entry name" value="TBCA_PH"/>
    <property type="match status" value="1"/>
</dbReference>
<feature type="compositionally biased region" description="Polar residues" evidence="13">
    <location>
        <begin position="2700"/>
        <end position="2722"/>
    </location>
</feature>
<evidence type="ECO:0000256" key="7">
    <source>
        <dbReference type="ARBA" id="ARBA00023136"/>
    </source>
</evidence>
<feature type="compositionally biased region" description="Polar residues" evidence="13">
    <location>
        <begin position="1789"/>
        <end position="1804"/>
    </location>
</feature>
<accession>A0AAN7NXQ6</accession>
<feature type="region of interest" description="Disordered" evidence="13">
    <location>
        <begin position="1837"/>
        <end position="1860"/>
    </location>
</feature>
<dbReference type="SUPFAM" id="SSF55711">
    <property type="entry name" value="Subdomain of clathrin and coatomer appendage domain"/>
    <property type="match status" value="1"/>
</dbReference>
<evidence type="ECO:0000256" key="4">
    <source>
        <dbReference type="ARBA" id="ARBA00022475"/>
    </source>
</evidence>
<feature type="domain" description="PH" evidence="14">
    <location>
        <begin position="1157"/>
        <end position="1256"/>
    </location>
</feature>
<feature type="compositionally biased region" description="Polar residues" evidence="13">
    <location>
        <begin position="2518"/>
        <end position="2533"/>
    </location>
</feature>
<dbReference type="InterPro" id="IPR009028">
    <property type="entry name" value="Coatomer/calthrin_app_sub_C"/>
</dbReference>
<dbReference type="PROSITE" id="PS50003">
    <property type="entry name" value="PH_DOMAIN"/>
    <property type="match status" value="1"/>
</dbReference>
<gene>
    <name evidence="15" type="ORF">RN001_016278</name>
</gene>
<comment type="caution">
    <text evidence="15">The sequence shown here is derived from an EMBL/GenBank/DDBJ whole genome shotgun (WGS) entry which is preliminary data.</text>
</comment>
<feature type="compositionally biased region" description="Polar residues" evidence="13">
    <location>
        <begin position="2293"/>
        <end position="2313"/>
    </location>
</feature>
<dbReference type="SMART" id="SM00233">
    <property type="entry name" value="PH"/>
    <property type="match status" value="1"/>
</dbReference>
<dbReference type="Pfam" id="PF02883">
    <property type="entry name" value="Alpha_adaptinC2"/>
    <property type="match status" value="1"/>
</dbReference>
<evidence type="ECO:0000256" key="6">
    <source>
        <dbReference type="ARBA" id="ARBA00022927"/>
    </source>
</evidence>
<dbReference type="Pfam" id="PF01602">
    <property type="entry name" value="Adaptin_N"/>
    <property type="match status" value="1"/>
</dbReference>
<dbReference type="CDD" id="cd13248">
    <property type="entry name" value="PH_PEPP1_2_3"/>
    <property type="match status" value="1"/>
</dbReference>
<keyword evidence="12" id="KW-0175">Coiled coil</keyword>
<feature type="compositionally biased region" description="Low complexity" evidence="13">
    <location>
        <begin position="1095"/>
        <end position="1124"/>
    </location>
</feature>
<evidence type="ECO:0000256" key="1">
    <source>
        <dbReference type="ARBA" id="ARBA00004277"/>
    </source>
</evidence>
<keyword evidence="6" id="KW-0653">Protein transport</keyword>
<feature type="region of interest" description="Disordered" evidence="13">
    <location>
        <begin position="1094"/>
        <end position="1153"/>
    </location>
</feature>
<feature type="compositionally biased region" description="Polar residues" evidence="13">
    <location>
        <begin position="1747"/>
        <end position="1758"/>
    </location>
</feature>
<evidence type="ECO:0000256" key="2">
    <source>
        <dbReference type="ARBA" id="ARBA00004413"/>
    </source>
</evidence>
<feature type="region of interest" description="Disordered" evidence="13">
    <location>
        <begin position="2665"/>
        <end position="2750"/>
    </location>
</feature>
<feature type="compositionally biased region" description="Low complexity" evidence="13">
    <location>
        <begin position="659"/>
        <end position="669"/>
    </location>
</feature>
<dbReference type="EMBL" id="JARPUR010000008">
    <property type="protein sequence ID" value="KAK4872154.1"/>
    <property type="molecule type" value="Genomic_DNA"/>
</dbReference>
<keyword evidence="4" id="KW-1003">Cell membrane</keyword>
<dbReference type="InterPro" id="IPR016024">
    <property type="entry name" value="ARM-type_fold"/>
</dbReference>
<dbReference type="InterPro" id="IPR001849">
    <property type="entry name" value="PH_domain"/>
</dbReference>
<dbReference type="Gene3D" id="2.30.29.30">
    <property type="entry name" value="Pleckstrin-homology domain (PH domain)/Phosphotyrosine-binding domain (PTB)"/>
    <property type="match status" value="1"/>
</dbReference>
<feature type="compositionally biased region" description="Polar residues" evidence="13">
    <location>
        <begin position="1579"/>
        <end position="1604"/>
    </location>
</feature>
<dbReference type="FunFam" id="2.60.40.1230:FF:000003">
    <property type="entry name" value="AP-2 complex subunit alpha"/>
    <property type="match status" value="1"/>
</dbReference>
<feature type="region of interest" description="Disordered" evidence="13">
    <location>
        <begin position="1626"/>
        <end position="1646"/>
    </location>
</feature>
<dbReference type="FunFam" id="3.30.310.10:FF:000004">
    <property type="entry name" value="AP-2 complex subunit alpha"/>
    <property type="match status" value="1"/>
</dbReference>
<dbReference type="SUPFAM" id="SSF48371">
    <property type="entry name" value="ARM repeat"/>
    <property type="match status" value="1"/>
</dbReference>
<evidence type="ECO:0000256" key="8">
    <source>
        <dbReference type="ARBA" id="ARBA00023176"/>
    </source>
</evidence>
<dbReference type="SMART" id="SM00809">
    <property type="entry name" value="Alpha_adaptinC2"/>
    <property type="match status" value="1"/>
</dbReference>
<feature type="region of interest" description="Disordered" evidence="13">
    <location>
        <begin position="3128"/>
        <end position="3157"/>
    </location>
</feature>
<feature type="region of interest" description="Disordered" evidence="13">
    <location>
        <begin position="1264"/>
        <end position="1315"/>
    </location>
</feature>
<name>A0AAN7NXQ6_9COLE</name>
<keyword evidence="3" id="KW-0813">Transport</keyword>
<feature type="region of interest" description="Disordered" evidence="13">
    <location>
        <begin position="623"/>
        <end position="669"/>
    </location>
</feature>
<evidence type="ECO:0000256" key="9">
    <source>
        <dbReference type="ARBA" id="ARBA00062716"/>
    </source>
</evidence>
<evidence type="ECO:0000256" key="13">
    <source>
        <dbReference type="SAM" id="MobiDB-lite"/>
    </source>
</evidence>
<dbReference type="GO" id="GO:0006886">
    <property type="term" value="P:intracellular protein transport"/>
    <property type="evidence" value="ECO:0007669"/>
    <property type="project" value="InterPro"/>
</dbReference>
<dbReference type="InterPro" id="IPR057971">
    <property type="entry name" value="PKHA4-7_TBCA"/>
</dbReference>
<feature type="compositionally biased region" description="Low complexity" evidence="13">
    <location>
        <begin position="3128"/>
        <end position="3144"/>
    </location>
</feature>
<dbReference type="GO" id="GO:0006897">
    <property type="term" value="P:endocytosis"/>
    <property type="evidence" value="ECO:0007669"/>
    <property type="project" value="UniProtKB-KW"/>
</dbReference>
<feature type="compositionally biased region" description="Basic and acidic residues" evidence="13">
    <location>
        <begin position="1847"/>
        <end position="1858"/>
    </location>
</feature>
<feature type="compositionally biased region" description="Polar residues" evidence="13">
    <location>
        <begin position="636"/>
        <end position="652"/>
    </location>
</feature>
<comment type="subcellular location">
    <subcellularLocation>
        <location evidence="2">Cell membrane</location>
        <topology evidence="2">Peripheral membrane protein</topology>
        <orientation evidence="2">Cytoplasmic side</orientation>
    </subcellularLocation>
    <subcellularLocation>
        <location evidence="1">Membrane</location>
        <location evidence="1">Coated pit</location>
        <topology evidence="1">Peripheral membrane protein</topology>
        <orientation evidence="1">Cytoplasmic side</orientation>
    </subcellularLocation>
</comment>
<feature type="region of interest" description="Disordered" evidence="13">
    <location>
        <begin position="1000"/>
        <end position="1035"/>
    </location>
</feature>
<evidence type="ECO:0000256" key="10">
    <source>
        <dbReference type="ARBA" id="ARBA00068769"/>
    </source>
</evidence>
<feature type="compositionally biased region" description="Low complexity" evidence="13">
    <location>
        <begin position="3419"/>
        <end position="3436"/>
    </location>
</feature>
<dbReference type="InterPro" id="IPR011989">
    <property type="entry name" value="ARM-like"/>
</dbReference>
<feature type="coiled-coil region" evidence="12">
    <location>
        <begin position="2977"/>
        <end position="3065"/>
    </location>
</feature>
<feature type="compositionally biased region" description="Polar residues" evidence="13">
    <location>
        <begin position="1282"/>
        <end position="1315"/>
    </location>
</feature>
<dbReference type="InterPro" id="IPR012295">
    <property type="entry name" value="TBP_dom_sf"/>
</dbReference>
<feature type="compositionally biased region" description="Pro residues" evidence="13">
    <location>
        <begin position="2102"/>
        <end position="2112"/>
    </location>
</feature>
<dbReference type="InterPro" id="IPR003164">
    <property type="entry name" value="Clathrin_a-adaptin_app_sub_C"/>
</dbReference>
<keyword evidence="16" id="KW-1185">Reference proteome</keyword>